<keyword evidence="2" id="KW-0813">Transport</keyword>
<proteinExistence type="inferred from homology"/>
<feature type="transmembrane region" description="Helical" evidence="3">
    <location>
        <begin position="12"/>
        <end position="32"/>
    </location>
</feature>
<dbReference type="PANTHER" id="PTHR34295:SF1">
    <property type="entry name" value="BIOTIN TRANSPORTER BIOY"/>
    <property type="match status" value="1"/>
</dbReference>
<feature type="transmembrane region" description="Helical" evidence="3">
    <location>
        <begin position="151"/>
        <end position="176"/>
    </location>
</feature>
<keyword evidence="5" id="KW-1185">Reference proteome</keyword>
<feature type="transmembrane region" description="Helical" evidence="3">
    <location>
        <begin position="89"/>
        <end position="105"/>
    </location>
</feature>
<feature type="transmembrane region" description="Helical" evidence="3">
    <location>
        <begin position="61"/>
        <end position="83"/>
    </location>
</feature>
<keyword evidence="3" id="KW-0812">Transmembrane</keyword>
<feature type="transmembrane region" description="Helical" evidence="3">
    <location>
        <begin position="38"/>
        <end position="54"/>
    </location>
</feature>
<accession>A0ABV9MSQ0</accession>
<feature type="transmembrane region" description="Helical" evidence="3">
    <location>
        <begin position="117"/>
        <end position="139"/>
    </location>
</feature>
<evidence type="ECO:0000313" key="5">
    <source>
        <dbReference type="Proteomes" id="UP001595969"/>
    </source>
</evidence>
<dbReference type="EMBL" id="JBHSGS010000011">
    <property type="protein sequence ID" value="MFC4718570.1"/>
    <property type="molecule type" value="Genomic_DNA"/>
</dbReference>
<evidence type="ECO:0000256" key="3">
    <source>
        <dbReference type="SAM" id="Phobius"/>
    </source>
</evidence>
<evidence type="ECO:0000313" key="4">
    <source>
        <dbReference type="EMBL" id="MFC4718570.1"/>
    </source>
</evidence>
<dbReference type="InterPro" id="IPR003784">
    <property type="entry name" value="BioY"/>
</dbReference>
<evidence type="ECO:0000256" key="2">
    <source>
        <dbReference type="PIRNR" id="PIRNR016661"/>
    </source>
</evidence>
<comment type="subcellular location">
    <subcellularLocation>
        <location evidence="2">Cell membrane</location>
        <topology evidence="2">Multi-pass membrane protein</topology>
    </subcellularLocation>
</comment>
<dbReference type="Pfam" id="PF02632">
    <property type="entry name" value="BioY"/>
    <property type="match status" value="1"/>
</dbReference>
<dbReference type="Proteomes" id="UP001595969">
    <property type="component" value="Unassembled WGS sequence"/>
</dbReference>
<dbReference type="Gene3D" id="1.10.1760.20">
    <property type="match status" value="1"/>
</dbReference>
<comment type="similarity">
    <text evidence="1 2">Belongs to the BioY family.</text>
</comment>
<reference evidence="5" key="1">
    <citation type="journal article" date="2019" name="Int. J. Syst. Evol. Microbiol.">
        <title>The Global Catalogue of Microorganisms (GCM) 10K type strain sequencing project: providing services to taxonomists for standard genome sequencing and annotation.</title>
        <authorList>
            <consortium name="The Broad Institute Genomics Platform"/>
            <consortium name="The Broad Institute Genome Sequencing Center for Infectious Disease"/>
            <person name="Wu L."/>
            <person name="Ma J."/>
        </authorList>
    </citation>
    <scope>NUCLEOTIDE SEQUENCE [LARGE SCALE GENOMIC DNA]</scope>
    <source>
        <strain evidence="5">CGMCC 1.19032</strain>
    </source>
</reference>
<keyword evidence="2 3" id="KW-0472">Membrane</keyword>
<dbReference type="PANTHER" id="PTHR34295">
    <property type="entry name" value="BIOTIN TRANSPORTER BIOY"/>
    <property type="match status" value="1"/>
</dbReference>
<dbReference type="PIRSF" id="PIRSF016661">
    <property type="entry name" value="BioY"/>
    <property type="match status" value="1"/>
</dbReference>
<organism evidence="4 5">
    <name type="scientific">Enterococcus lemanii</name>
    <dbReference type="NCBI Taxonomy" id="1159752"/>
    <lineage>
        <taxon>Bacteria</taxon>
        <taxon>Bacillati</taxon>
        <taxon>Bacillota</taxon>
        <taxon>Bacilli</taxon>
        <taxon>Lactobacillales</taxon>
        <taxon>Enterococcaceae</taxon>
        <taxon>Enterococcus</taxon>
    </lineage>
</organism>
<comment type="caution">
    <text evidence="4">The sequence shown here is derived from an EMBL/GenBank/DDBJ whole genome shotgun (WGS) entry which is preliminary data.</text>
</comment>
<sequence>MIQTHNRSTKQLSYMAMLFSLLIVSAKIFIPLPLLDYLSLQIVVVYLLFPILGLKNGLLVSISYFILGVLGLPIFAAGGGLAYILRPSFGFLLAFAVFPLIQFQMKKSLNDKGTFQSTLLVNYASLIWIHVIGISYKYFILTTSLEDPTPLFAVLTISSLIDFSCDLLLVTFATSLELRLKKVALKIAIVHK</sequence>
<protein>
    <recommendedName>
        <fullName evidence="2">Biotin transporter</fullName>
    </recommendedName>
</protein>
<gene>
    <name evidence="4" type="ORF">ACFO5I_02265</name>
</gene>
<keyword evidence="3" id="KW-1133">Transmembrane helix</keyword>
<evidence type="ECO:0000256" key="1">
    <source>
        <dbReference type="ARBA" id="ARBA00010692"/>
    </source>
</evidence>
<keyword evidence="2" id="KW-1003">Cell membrane</keyword>
<dbReference type="RefSeq" id="WP_204653241.1">
    <property type="nucleotide sequence ID" value="NZ_JAFBFD010000007.1"/>
</dbReference>
<name>A0ABV9MSQ0_9ENTE</name>